<reference evidence="8 9" key="1">
    <citation type="submission" date="2018-04" db="EMBL/GenBank/DDBJ databases">
        <authorList>
            <person name="Zhang X."/>
            <person name="Yuan J."/>
            <person name="Li F."/>
            <person name="Xiang J."/>
        </authorList>
    </citation>
    <scope>NUCLEOTIDE SEQUENCE [LARGE SCALE GENOMIC DNA]</scope>
    <source>
        <tissue evidence="8">Muscle</tissue>
    </source>
</reference>
<comment type="caution">
    <text evidence="8">The sequence shown here is derived from an EMBL/GenBank/DDBJ whole genome shotgun (WGS) entry which is preliminary data.</text>
</comment>
<feature type="transmembrane region" description="Helical" evidence="7">
    <location>
        <begin position="44"/>
        <end position="67"/>
    </location>
</feature>
<gene>
    <name evidence="8" type="ORF">C7M84_021537</name>
</gene>
<name>A0A3R7NKK7_PENVA</name>
<keyword evidence="3 7" id="KW-0812">Transmembrane</keyword>
<evidence type="ECO:0000256" key="3">
    <source>
        <dbReference type="ARBA" id="ARBA00022692"/>
    </source>
</evidence>
<feature type="transmembrane region" description="Helical" evidence="7">
    <location>
        <begin position="79"/>
        <end position="100"/>
    </location>
</feature>
<dbReference type="GO" id="GO:0005886">
    <property type="term" value="C:plasma membrane"/>
    <property type="evidence" value="ECO:0007669"/>
    <property type="project" value="UniProtKB-SubCell"/>
</dbReference>
<reference evidence="8 9" key="2">
    <citation type="submission" date="2019-01" db="EMBL/GenBank/DDBJ databases">
        <title>The decoding of complex shrimp genome reveals the adaptation for benthos swimmer, frequently molting mechanism and breeding impact on genome.</title>
        <authorList>
            <person name="Sun Y."/>
            <person name="Gao Y."/>
            <person name="Yu Y."/>
        </authorList>
    </citation>
    <scope>NUCLEOTIDE SEQUENCE [LARGE SCALE GENOMIC DNA]</scope>
    <source>
        <tissue evidence="8">Muscle</tissue>
    </source>
</reference>
<feature type="transmembrane region" description="Helical" evidence="7">
    <location>
        <begin position="265"/>
        <end position="285"/>
    </location>
</feature>
<sequence>MRANTVLRGLVWGFRVFGAFPYTLDVRGESSRVEVSAKRHWGLAAWCVLFGVVVAEGFVVATVSEYVEVQDDTTTSHTIYVLQLKVTGVCCGLHYLHTVLRHKDLRRILNDLLRIGSNLEGPMNIWKNPVAFLAICLSLSALGFLTMVVCVYYLPMALEQNVLYVGWGVASVGGLASVVLFDVMMYVSLKTIALEMKRLVREVLDAPSPRDKDRSEEIPGEAILTLHQRIPDRDSDPASPALPQEGPSSLAPSVEEQLLRLDDQLIFLTEFSSFSITILFFYGTASVTSSLYFMLKAGVTAHFTLQLGSGASGDGGREARMEALRRDGARELPSGGSRRPRPLIMRAVLVSLSVMESQFIASYCIVSGFPCGPGHAGRVMSVRGAIPITSLK</sequence>
<comment type="subcellular location">
    <subcellularLocation>
        <location evidence="1">Cell membrane</location>
        <topology evidence="1">Multi-pass membrane protein</topology>
    </subcellularLocation>
</comment>
<protein>
    <submittedName>
        <fullName evidence="8">Uncharacterized protein</fullName>
    </submittedName>
</protein>
<proteinExistence type="predicted"/>
<evidence type="ECO:0000313" key="9">
    <source>
        <dbReference type="Proteomes" id="UP000283509"/>
    </source>
</evidence>
<evidence type="ECO:0000256" key="6">
    <source>
        <dbReference type="SAM" id="MobiDB-lite"/>
    </source>
</evidence>
<dbReference type="GO" id="GO:0050909">
    <property type="term" value="P:sensory perception of taste"/>
    <property type="evidence" value="ECO:0007669"/>
    <property type="project" value="InterPro"/>
</dbReference>
<dbReference type="Proteomes" id="UP000283509">
    <property type="component" value="Unassembled WGS sequence"/>
</dbReference>
<organism evidence="8 9">
    <name type="scientific">Penaeus vannamei</name>
    <name type="common">Whiteleg shrimp</name>
    <name type="synonym">Litopenaeus vannamei</name>
    <dbReference type="NCBI Taxonomy" id="6689"/>
    <lineage>
        <taxon>Eukaryota</taxon>
        <taxon>Metazoa</taxon>
        <taxon>Ecdysozoa</taxon>
        <taxon>Arthropoda</taxon>
        <taxon>Crustacea</taxon>
        <taxon>Multicrustacea</taxon>
        <taxon>Malacostraca</taxon>
        <taxon>Eumalacostraca</taxon>
        <taxon>Eucarida</taxon>
        <taxon>Decapoda</taxon>
        <taxon>Dendrobranchiata</taxon>
        <taxon>Penaeoidea</taxon>
        <taxon>Penaeidae</taxon>
        <taxon>Penaeus</taxon>
    </lineage>
</organism>
<keyword evidence="5 7" id="KW-0472">Membrane</keyword>
<dbReference type="EMBL" id="QCYY01004530">
    <property type="protein sequence ID" value="ROT60826.1"/>
    <property type="molecule type" value="Genomic_DNA"/>
</dbReference>
<feature type="transmembrane region" description="Helical" evidence="7">
    <location>
        <begin position="130"/>
        <end position="154"/>
    </location>
</feature>
<dbReference type="Pfam" id="PF08395">
    <property type="entry name" value="7tm_7"/>
    <property type="match status" value="1"/>
</dbReference>
<feature type="transmembrane region" description="Helical" evidence="7">
    <location>
        <begin position="166"/>
        <end position="189"/>
    </location>
</feature>
<accession>A0A3R7NKK7</accession>
<keyword evidence="2" id="KW-1003">Cell membrane</keyword>
<evidence type="ECO:0000256" key="2">
    <source>
        <dbReference type="ARBA" id="ARBA00022475"/>
    </source>
</evidence>
<evidence type="ECO:0000256" key="1">
    <source>
        <dbReference type="ARBA" id="ARBA00004651"/>
    </source>
</evidence>
<feature type="region of interest" description="Disordered" evidence="6">
    <location>
        <begin position="229"/>
        <end position="249"/>
    </location>
</feature>
<evidence type="ECO:0000256" key="4">
    <source>
        <dbReference type="ARBA" id="ARBA00022989"/>
    </source>
</evidence>
<dbReference type="AlphaFoldDB" id="A0A3R7NKK7"/>
<keyword evidence="4 7" id="KW-1133">Transmembrane helix</keyword>
<evidence type="ECO:0000313" key="8">
    <source>
        <dbReference type="EMBL" id="ROT60826.1"/>
    </source>
</evidence>
<keyword evidence="9" id="KW-1185">Reference proteome</keyword>
<evidence type="ECO:0000256" key="7">
    <source>
        <dbReference type="SAM" id="Phobius"/>
    </source>
</evidence>
<evidence type="ECO:0000256" key="5">
    <source>
        <dbReference type="ARBA" id="ARBA00023136"/>
    </source>
</evidence>
<dbReference type="InterPro" id="IPR013604">
    <property type="entry name" value="7TM_chemorcpt"/>
</dbReference>